<dbReference type="EMBL" id="JBBPBN010000010">
    <property type="protein sequence ID" value="KAK9031165.1"/>
    <property type="molecule type" value="Genomic_DNA"/>
</dbReference>
<organism evidence="1 2">
    <name type="scientific">Hibiscus sabdariffa</name>
    <name type="common">roselle</name>
    <dbReference type="NCBI Taxonomy" id="183260"/>
    <lineage>
        <taxon>Eukaryota</taxon>
        <taxon>Viridiplantae</taxon>
        <taxon>Streptophyta</taxon>
        <taxon>Embryophyta</taxon>
        <taxon>Tracheophyta</taxon>
        <taxon>Spermatophyta</taxon>
        <taxon>Magnoliopsida</taxon>
        <taxon>eudicotyledons</taxon>
        <taxon>Gunneridae</taxon>
        <taxon>Pentapetalae</taxon>
        <taxon>rosids</taxon>
        <taxon>malvids</taxon>
        <taxon>Malvales</taxon>
        <taxon>Malvaceae</taxon>
        <taxon>Malvoideae</taxon>
        <taxon>Hibiscus</taxon>
    </lineage>
</organism>
<dbReference type="Proteomes" id="UP001396334">
    <property type="component" value="Unassembled WGS sequence"/>
</dbReference>
<protein>
    <submittedName>
        <fullName evidence="1">Uncharacterized protein</fullName>
    </submittedName>
</protein>
<name>A0ABR2T109_9ROSI</name>
<evidence type="ECO:0000313" key="2">
    <source>
        <dbReference type="Proteomes" id="UP001396334"/>
    </source>
</evidence>
<gene>
    <name evidence="1" type="ORF">V6N11_032552</name>
</gene>
<accession>A0ABR2T109</accession>
<sequence>MHVIEVIGSLQAEFRWYGSGSVPQAGFPAKDMENAWMHYWANLLWKAAELDCIVCQSPRHIAGVGDIQSSLPKEICPAIQPCYTFKVELKGIGPLWFRNQLNKLDCACTGPFSFSVYNIYKPRDLELFHHTGIAWMHYRVNLLWKAA</sequence>
<comment type="caution">
    <text evidence="1">The sequence shown here is derived from an EMBL/GenBank/DDBJ whole genome shotgun (WGS) entry which is preliminary data.</text>
</comment>
<evidence type="ECO:0000313" key="1">
    <source>
        <dbReference type="EMBL" id="KAK9031165.1"/>
    </source>
</evidence>
<keyword evidence="2" id="KW-1185">Reference proteome</keyword>
<proteinExistence type="predicted"/>
<reference evidence="1 2" key="1">
    <citation type="journal article" date="2024" name="G3 (Bethesda)">
        <title>Genome assembly of Hibiscus sabdariffa L. provides insights into metabolisms of medicinal natural products.</title>
        <authorList>
            <person name="Kim T."/>
        </authorList>
    </citation>
    <scope>NUCLEOTIDE SEQUENCE [LARGE SCALE GENOMIC DNA]</scope>
    <source>
        <strain evidence="1">TK-2024</strain>
        <tissue evidence="1">Old leaves</tissue>
    </source>
</reference>